<evidence type="ECO:0000313" key="4">
    <source>
        <dbReference type="Proteomes" id="UP000621560"/>
    </source>
</evidence>
<dbReference type="Proteomes" id="UP000621560">
    <property type="component" value="Unassembled WGS sequence"/>
</dbReference>
<keyword evidence="4" id="KW-1185">Reference proteome</keyword>
<sequence length="562" mass="61807">MGSKQMKGFLTLVLSLAIALSMAACSENSNGNGSTEGDSSTPAPSAPADATTETEGITFPLPEAVTFTIAGVNGTDGQNPEETGFFKKLSEKTNVNINYISLGADAAGAIEKLNVLLGTEDAPDAIMGASAMNETFLALYAKEGYLVAMNQYLNDPKIMPVFNSRVIGENPDILKGITSPDGNIYSLPYINQIPGNYLESPIWINKVWLDNLELSVPTTLEELENVMAAFATEDANGNGDPADEIPLLARTGAGFEHLEAWLSLWGIPTKDSTFENFVFVKDGNVIFAPTTEEYKAYIKTMQKWYENKWLWNEYFTGSPQTFSAIQNDAGAAKYGIITAKNAAGNFADQYIAILPPVVEGYQPKFYLNPAYLTGSKGQFELTSNSKNPEILMAFIDQFYLMENLLEAYNGVANEDPRLTLDNGVYKVNTIPATELANIPSPFRNYFSNNLPGAVLESDYMSGKIEMSATDQLKGQTYALYDEAGVINSEVWPRPYLDPEDATKLNEMRTDIFNTVSKFRASWVTGQSDIDQEWDGYLSSLQSMRVDELTAIMQKTYDNYMSN</sequence>
<dbReference type="PROSITE" id="PS51257">
    <property type="entry name" value="PROKAR_LIPOPROTEIN"/>
    <property type="match status" value="1"/>
</dbReference>
<proteinExistence type="predicted"/>
<evidence type="ECO:0000256" key="2">
    <source>
        <dbReference type="SAM" id="SignalP"/>
    </source>
</evidence>
<evidence type="ECO:0000313" key="3">
    <source>
        <dbReference type="EMBL" id="MBD2844158.1"/>
    </source>
</evidence>
<keyword evidence="2" id="KW-0732">Signal</keyword>
<feature type="chain" id="PRO_5037185355" description="Aldouronate transport system substrate-binding protein" evidence="2">
    <location>
        <begin position="24"/>
        <end position="562"/>
    </location>
</feature>
<feature type="compositionally biased region" description="Low complexity" evidence="1">
    <location>
        <begin position="38"/>
        <end position="53"/>
    </location>
</feature>
<gene>
    <name evidence="3" type="ORF">IDH44_03075</name>
</gene>
<organism evidence="3 4">
    <name type="scientific">Paenibacillus sabuli</name>
    <dbReference type="NCBI Taxonomy" id="2772509"/>
    <lineage>
        <taxon>Bacteria</taxon>
        <taxon>Bacillati</taxon>
        <taxon>Bacillota</taxon>
        <taxon>Bacilli</taxon>
        <taxon>Bacillales</taxon>
        <taxon>Paenibacillaceae</taxon>
        <taxon>Paenibacillus</taxon>
    </lineage>
</organism>
<feature type="region of interest" description="Disordered" evidence="1">
    <location>
        <begin position="27"/>
        <end position="53"/>
    </location>
</feature>
<dbReference type="PANTHER" id="PTHR43649:SF17">
    <property type="entry name" value="ABC TRANSPORTER SOLUTE BINDING PROTEIN-SUGAR TRANSPORT"/>
    <property type="match status" value="1"/>
</dbReference>
<protein>
    <recommendedName>
        <fullName evidence="5">Aldouronate transport system substrate-binding protein</fullName>
    </recommendedName>
</protein>
<dbReference type="Gene3D" id="3.40.190.10">
    <property type="entry name" value="Periplasmic binding protein-like II"/>
    <property type="match status" value="2"/>
</dbReference>
<feature type="signal peptide" evidence="2">
    <location>
        <begin position="1"/>
        <end position="23"/>
    </location>
</feature>
<dbReference type="EMBL" id="JACXIZ010000008">
    <property type="protein sequence ID" value="MBD2844158.1"/>
    <property type="molecule type" value="Genomic_DNA"/>
</dbReference>
<dbReference type="RefSeq" id="WP_190914593.1">
    <property type="nucleotide sequence ID" value="NZ_JACXIZ010000008.1"/>
</dbReference>
<reference evidence="3" key="1">
    <citation type="submission" date="2020-09" db="EMBL/GenBank/DDBJ databases">
        <title>A novel bacterium of genus Paenibacillus, isolated from South China Sea.</title>
        <authorList>
            <person name="Huang H."/>
            <person name="Mo K."/>
            <person name="Hu Y."/>
        </authorList>
    </citation>
    <scope>NUCLEOTIDE SEQUENCE</scope>
    <source>
        <strain evidence="3">IB182496</strain>
    </source>
</reference>
<dbReference type="PANTHER" id="PTHR43649">
    <property type="entry name" value="ARABINOSE-BINDING PROTEIN-RELATED"/>
    <property type="match status" value="1"/>
</dbReference>
<evidence type="ECO:0000256" key="1">
    <source>
        <dbReference type="SAM" id="MobiDB-lite"/>
    </source>
</evidence>
<dbReference type="AlphaFoldDB" id="A0A927GQA1"/>
<feature type="compositionally biased region" description="Polar residues" evidence="1">
    <location>
        <begin position="27"/>
        <end position="37"/>
    </location>
</feature>
<name>A0A927GQA1_9BACL</name>
<comment type="caution">
    <text evidence="3">The sequence shown here is derived from an EMBL/GenBank/DDBJ whole genome shotgun (WGS) entry which is preliminary data.</text>
</comment>
<dbReference type="InterPro" id="IPR050490">
    <property type="entry name" value="Bact_solute-bd_prot1"/>
</dbReference>
<evidence type="ECO:0008006" key="5">
    <source>
        <dbReference type="Google" id="ProtNLM"/>
    </source>
</evidence>
<dbReference type="SUPFAM" id="SSF53850">
    <property type="entry name" value="Periplasmic binding protein-like II"/>
    <property type="match status" value="1"/>
</dbReference>
<accession>A0A927GQA1</accession>